<feature type="compositionally biased region" description="Basic and acidic residues" evidence="9">
    <location>
        <begin position="101"/>
        <end position="110"/>
    </location>
</feature>
<dbReference type="FunFam" id="3.10.20.90:FF:000047">
    <property type="entry name" value="Auxin response factor"/>
    <property type="match status" value="1"/>
</dbReference>
<dbReference type="Proteomes" id="UP001279734">
    <property type="component" value="Unassembled WGS sequence"/>
</dbReference>
<evidence type="ECO:0000256" key="9">
    <source>
        <dbReference type="SAM" id="MobiDB-lite"/>
    </source>
</evidence>
<evidence type="ECO:0000256" key="4">
    <source>
        <dbReference type="ARBA" id="ARBA00023125"/>
    </source>
</evidence>
<evidence type="ECO:0000256" key="1">
    <source>
        <dbReference type="ARBA" id="ARBA00004123"/>
    </source>
</evidence>
<keyword evidence="3 8" id="KW-0805">Transcription regulation</keyword>
<keyword evidence="5 8" id="KW-0804">Transcription</keyword>
<name>A0AAD3XV11_NEPGR</name>
<dbReference type="SUPFAM" id="SSF101936">
    <property type="entry name" value="DNA-binding pseudobarrel domain"/>
    <property type="match status" value="1"/>
</dbReference>
<evidence type="ECO:0000313" key="13">
    <source>
        <dbReference type="Proteomes" id="UP001279734"/>
    </source>
</evidence>
<organism evidence="12 13">
    <name type="scientific">Nepenthes gracilis</name>
    <name type="common">Slender pitcher plant</name>
    <dbReference type="NCBI Taxonomy" id="150966"/>
    <lineage>
        <taxon>Eukaryota</taxon>
        <taxon>Viridiplantae</taxon>
        <taxon>Streptophyta</taxon>
        <taxon>Embryophyta</taxon>
        <taxon>Tracheophyta</taxon>
        <taxon>Spermatophyta</taxon>
        <taxon>Magnoliopsida</taxon>
        <taxon>eudicotyledons</taxon>
        <taxon>Gunneridae</taxon>
        <taxon>Pentapetalae</taxon>
        <taxon>Caryophyllales</taxon>
        <taxon>Nepenthaceae</taxon>
        <taxon>Nepenthes</taxon>
    </lineage>
</organism>
<dbReference type="InterPro" id="IPR015300">
    <property type="entry name" value="DNA-bd_pseudobarrel_sf"/>
</dbReference>
<evidence type="ECO:0000256" key="6">
    <source>
        <dbReference type="ARBA" id="ARBA00023242"/>
    </source>
</evidence>
<dbReference type="AlphaFoldDB" id="A0AAD3XV11"/>
<dbReference type="PROSITE" id="PS51745">
    <property type="entry name" value="PB1"/>
    <property type="match status" value="1"/>
</dbReference>
<gene>
    <name evidence="12" type="ORF">Nepgr_019152</name>
</gene>
<keyword evidence="4 8" id="KW-0238">DNA-binding</keyword>
<dbReference type="CDD" id="cd10017">
    <property type="entry name" value="B3_DNA"/>
    <property type="match status" value="1"/>
</dbReference>
<keyword evidence="6 8" id="KW-0539">Nucleus</keyword>
<dbReference type="Gene3D" id="2.40.330.10">
    <property type="entry name" value="DNA-binding pseudobarrel domain"/>
    <property type="match status" value="1"/>
</dbReference>
<dbReference type="InterPro" id="IPR053793">
    <property type="entry name" value="PB1-like"/>
</dbReference>
<dbReference type="SUPFAM" id="SSF54277">
    <property type="entry name" value="CAD &amp; PB1 domains"/>
    <property type="match status" value="1"/>
</dbReference>
<comment type="function">
    <text evidence="8">Auxin response factors (ARFs) are transcriptional factors that bind specifically to the DNA sequence 5'-TGTCTC-3' found in the auxin-responsive promoter elements (AuxREs).</text>
</comment>
<feature type="region of interest" description="Disordered" evidence="9">
    <location>
        <begin position="100"/>
        <end position="119"/>
    </location>
</feature>
<dbReference type="PANTHER" id="PTHR31384:SF1">
    <property type="entry name" value="AUXIN RESPONSE FACTOR 9"/>
    <property type="match status" value="1"/>
</dbReference>
<feature type="domain" description="TF-B3" evidence="10">
    <location>
        <begin position="126"/>
        <end position="228"/>
    </location>
</feature>
<evidence type="ECO:0000259" key="11">
    <source>
        <dbReference type="PROSITE" id="PS51745"/>
    </source>
</evidence>
<dbReference type="SMART" id="SM01019">
    <property type="entry name" value="B3"/>
    <property type="match status" value="1"/>
</dbReference>
<dbReference type="InterPro" id="IPR033389">
    <property type="entry name" value="AUX/IAA_dom"/>
</dbReference>
<dbReference type="InterPro" id="IPR003340">
    <property type="entry name" value="B3_DNA-bd"/>
</dbReference>
<dbReference type="GO" id="GO:0003677">
    <property type="term" value="F:DNA binding"/>
    <property type="evidence" value="ECO:0007669"/>
    <property type="project" value="UniProtKB-KW"/>
</dbReference>
<comment type="similarity">
    <text evidence="2 8">Belongs to the ARF family.</text>
</comment>
<dbReference type="Gene3D" id="2.30.30.1040">
    <property type="match status" value="1"/>
</dbReference>
<comment type="subcellular location">
    <subcellularLocation>
        <location evidence="1 8">Nucleus</location>
    </subcellularLocation>
</comment>
<feature type="domain" description="PB1" evidence="11">
    <location>
        <begin position="553"/>
        <end position="636"/>
    </location>
</feature>
<accession>A0AAD3XV11</accession>
<evidence type="ECO:0000313" key="12">
    <source>
        <dbReference type="EMBL" id="GMH17311.1"/>
    </source>
</evidence>
<dbReference type="FunFam" id="2.40.330.10:FF:000001">
    <property type="entry name" value="Auxin response factor"/>
    <property type="match status" value="1"/>
</dbReference>
<evidence type="ECO:0000256" key="2">
    <source>
        <dbReference type="ARBA" id="ARBA00007853"/>
    </source>
</evidence>
<keyword evidence="13" id="KW-1185">Reference proteome</keyword>
<dbReference type="EMBL" id="BSYO01000017">
    <property type="protein sequence ID" value="GMH17311.1"/>
    <property type="molecule type" value="Genomic_DNA"/>
</dbReference>
<dbReference type="PROSITE" id="PS50863">
    <property type="entry name" value="B3"/>
    <property type="match status" value="1"/>
</dbReference>
<evidence type="ECO:0000256" key="3">
    <source>
        <dbReference type="ARBA" id="ARBA00023015"/>
    </source>
</evidence>
<dbReference type="Gene3D" id="3.10.20.90">
    <property type="entry name" value="Phosphatidylinositol 3-kinase Catalytic Subunit, Chain A, domain 1"/>
    <property type="match status" value="1"/>
</dbReference>
<proteinExistence type="inferred from homology"/>
<comment type="subunit">
    <text evidence="8">Homodimers and heterodimers.</text>
</comment>
<dbReference type="PANTHER" id="PTHR31384">
    <property type="entry name" value="AUXIN RESPONSE FACTOR 4-RELATED"/>
    <property type="match status" value="1"/>
</dbReference>
<dbReference type="Pfam" id="PF02309">
    <property type="entry name" value="AUX_IAA"/>
    <property type="match status" value="1"/>
</dbReference>
<evidence type="ECO:0000256" key="8">
    <source>
        <dbReference type="RuleBase" id="RU004561"/>
    </source>
</evidence>
<dbReference type="GO" id="GO:0009734">
    <property type="term" value="P:auxin-activated signaling pathway"/>
    <property type="evidence" value="ECO:0007669"/>
    <property type="project" value="UniProtKB-KW"/>
</dbReference>
<dbReference type="Pfam" id="PF02362">
    <property type="entry name" value="B3"/>
    <property type="match status" value="1"/>
</dbReference>
<keyword evidence="7 8" id="KW-0927">Auxin signaling pathway</keyword>
<dbReference type="Pfam" id="PF06507">
    <property type="entry name" value="ARF_AD"/>
    <property type="match status" value="1"/>
</dbReference>
<protein>
    <recommendedName>
        <fullName evidence="8">Auxin response factor</fullName>
    </recommendedName>
</protein>
<dbReference type="GO" id="GO:0005634">
    <property type="term" value="C:nucleus"/>
    <property type="evidence" value="ECO:0007669"/>
    <property type="project" value="UniProtKB-SubCell"/>
</dbReference>
<dbReference type="InterPro" id="IPR044835">
    <property type="entry name" value="ARF_plant"/>
</dbReference>
<reference evidence="12" key="1">
    <citation type="submission" date="2023-05" db="EMBL/GenBank/DDBJ databases">
        <title>Nepenthes gracilis genome sequencing.</title>
        <authorList>
            <person name="Fukushima K."/>
        </authorList>
    </citation>
    <scope>NUCLEOTIDE SEQUENCE</scope>
    <source>
        <strain evidence="12">SING2019-196</strain>
    </source>
</reference>
<comment type="caution">
    <text evidence="12">The sequence shown here is derived from an EMBL/GenBank/DDBJ whole genome shotgun (WGS) entry which is preliminary data.</text>
</comment>
<evidence type="ECO:0000256" key="5">
    <source>
        <dbReference type="ARBA" id="ARBA00023163"/>
    </source>
</evidence>
<dbReference type="InterPro" id="IPR010525">
    <property type="entry name" value="ARF_dom"/>
</dbReference>
<dbReference type="GO" id="GO:0006355">
    <property type="term" value="P:regulation of DNA-templated transcription"/>
    <property type="evidence" value="ECO:0007669"/>
    <property type="project" value="InterPro"/>
</dbReference>
<evidence type="ECO:0000259" key="10">
    <source>
        <dbReference type="PROSITE" id="PS50863"/>
    </source>
</evidence>
<dbReference type="FunFam" id="2.30.30.1040:FF:000001">
    <property type="entry name" value="Auxin response factor"/>
    <property type="match status" value="1"/>
</dbReference>
<sequence>MAQSESHRTARLQTGGGSEELYGELWRACAGPLVDAPRPGERVFYFPQGHMEQLEASTNQELNQQIPLFNLPSKILCRVVHIDLLAEQETDEVYAQVTLFPERDQNEPKSPDPCPSEPPRPKVYSFCKILTASDTSTHGGFSVLRKHANECLPPLDMSQPIPTQELIAKDLQGYEWHFKHIFRGQPRRHLLTTGWSTFVTSKRLVAGDAFVFLRGDNGELRVGVRRHARQQSSMPPSVISSQSMHLGVLATASHAVTTQTYFIVYYKPRSSQFIVSLNKYLEAANQGFAVGMRFNMRFEGEDSPDRKFTGTIVGVGDISPQWLGSKWRSLMIQWDEPATIRRPERVSPWEIEAFAGSIAVCPSSPMIVKSKRLRTTNLLPISEIPRDSAASAVQYESSQMHVLHSPRSQQDWTLPHSPCINSSLRMLLDTTGESTDASVQSVISGHVSLGSSKLNGNLDHVENRRKPGLSSSCWLFGIELKKSVPAHSEKVSPKSSADVSNGIGVVVPTVSAETDKVQNKDVPLESSNELNQAPIDARHNEMQIKQCCLASTRSRTKVQMQGFAVGRAVDLTALDGYDELTKELENMFDIKGELQTQSNWVVVFTDDEGDMMLLGDDPWQEFCKMVKKIFIYSREEVVKKMSPGCRLPTTSIDGDAELKPEK</sequence>
<evidence type="ECO:0000256" key="7">
    <source>
        <dbReference type="ARBA" id="ARBA00023294"/>
    </source>
</evidence>